<evidence type="ECO:0000256" key="8">
    <source>
        <dbReference type="ARBA" id="ARBA00023140"/>
    </source>
</evidence>
<dbReference type="GO" id="GO:0005053">
    <property type="term" value="F:peroxisome matrix targeting signal-2 binding"/>
    <property type="evidence" value="ECO:0007669"/>
    <property type="project" value="InterPro"/>
</dbReference>
<organism evidence="12 13">
    <name type="scientific">Stentor coeruleus</name>
    <dbReference type="NCBI Taxonomy" id="5963"/>
    <lineage>
        <taxon>Eukaryota</taxon>
        <taxon>Sar</taxon>
        <taxon>Alveolata</taxon>
        <taxon>Ciliophora</taxon>
        <taxon>Postciliodesmatophora</taxon>
        <taxon>Heterotrichea</taxon>
        <taxon>Heterotrichida</taxon>
        <taxon>Stentoridae</taxon>
        <taxon>Stentor</taxon>
    </lineage>
</organism>
<dbReference type="InterPro" id="IPR020472">
    <property type="entry name" value="WD40_PAC1"/>
</dbReference>
<dbReference type="AlphaFoldDB" id="A0A1R2BMJ4"/>
<dbReference type="InterPro" id="IPR015943">
    <property type="entry name" value="WD40/YVTN_repeat-like_dom_sf"/>
</dbReference>
<dbReference type="PRINTS" id="PR00320">
    <property type="entry name" value="GPROTEINBRPT"/>
</dbReference>
<dbReference type="InterPro" id="IPR036322">
    <property type="entry name" value="WD40_repeat_dom_sf"/>
</dbReference>
<keyword evidence="3" id="KW-0813">Transport</keyword>
<accession>A0A1R2BMJ4</accession>
<keyword evidence="5 11" id="KW-0853">WD repeat</keyword>
<keyword evidence="6" id="KW-0677">Repeat</keyword>
<evidence type="ECO:0000256" key="11">
    <source>
        <dbReference type="PROSITE-ProRule" id="PRU00221"/>
    </source>
</evidence>
<feature type="repeat" description="WD" evidence="11">
    <location>
        <begin position="226"/>
        <end position="261"/>
    </location>
</feature>
<keyword evidence="4" id="KW-0963">Cytoplasm</keyword>
<evidence type="ECO:0000256" key="4">
    <source>
        <dbReference type="ARBA" id="ARBA00022490"/>
    </source>
</evidence>
<keyword evidence="8" id="KW-0576">Peroxisome</keyword>
<evidence type="ECO:0000313" key="13">
    <source>
        <dbReference type="Proteomes" id="UP000187209"/>
    </source>
</evidence>
<dbReference type="InterPro" id="IPR001680">
    <property type="entry name" value="WD40_rpt"/>
</dbReference>
<dbReference type="PANTHER" id="PTHR46027">
    <property type="entry name" value="PEROXISOMAL TARGETING SIGNAL 2 RECEPTOR"/>
    <property type="match status" value="1"/>
</dbReference>
<dbReference type="OrthoDB" id="273771at2759"/>
<comment type="similarity">
    <text evidence="9">Belongs to the WD repeat peroxin-7 family.</text>
</comment>
<keyword evidence="13" id="KW-1185">Reference proteome</keyword>
<protein>
    <recommendedName>
        <fullName evidence="10">Peroxin-7</fullName>
    </recommendedName>
</protein>
<evidence type="ECO:0000256" key="6">
    <source>
        <dbReference type="ARBA" id="ARBA00022737"/>
    </source>
</evidence>
<feature type="repeat" description="WD" evidence="11">
    <location>
        <begin position="183"/>
        <end position="224"/>
    </location>
</feature>
<dbReference type="CDD" id="cd00200">
    <property type="entry name" value="WD40"/>
    <property type="match status" value="1"/>
</dbReference>
<dbReference type="PROSITE" id="PS50082">
    <property type="entry name" value="WD_REPEATS_2"/>
    <property type="match status" value="4"/>
</dbReference>
<sequence length="309" mass="34487">MGVFKCRFSGYSVSFSPYSGSRIAVGCAQHFGIVGNGSIHVLENSEPYMIETYSALTQDNVFDICWNEGHENQILVASGDKTLKLFDINHSQPLLSLQGHQAELFGVHSNYQLTHLALTSSYDTTLKVWDLSQGQCVCDLQEHQGIVYAGIWHPKDNQRFLSASADKLAKIWDLRAGRSIGVAQGHAGEVLSCDWDKYNESFVTASVDQSLRVWDCRNLSSPMSILTGHSLAIRRVKFSPYSSQLIASASYDMTVRVWDLSRPQSPIIHSHHTEFAVGVDFSLFDAKIIASCGWDGKVCIWPYEQPVRF</sequence>
<evidence type="ECO:0000256" key="2">
    <source>
        <dbReference type="ARBA" id="ARBA00004514"/>
    </source>
</evidence>
<dbReference type="EMBL" id="MPUH01000547">
    <property type="protein sequence ID" value="OMJ77948.1"/>
    <property type="molecule type" value="Genomic_DNA"/>
</dbReference>
<dbReference type="InterPro" id="IPR019775">
    <property type="entry name" value="WD40_repeat_CS"/>
</dbReference>
<evidence type="ECO:0000256" key="5">
    <source>
        <dbReference type="ARBA" id="ARBA00022574"/>
    </source>
</evidence>
<keyword evidence="7" id="KW-0653">Protein transport</keyword>
<dbReference type="Pfam" id="PF00400">
    <property type="entry name" value="WD40"/>
    <property type="match status" value="5"/>
</dbReference>
<evidence type="ECO:0000256" key="1">
    <source>
        <dbReference type="ARBA" id="ARBA00004253"/>
    </source>
</evidence>
<dbReference type="GO" id="GO:0016558">
    <property type="term" value="P:protein import into peroxisome matrix"/>
    <property type="evidence" value="ECO:0007669"/>
    <property type="project" value="InterPro"/>
</dbReference>
<dbReference type="GO" id="GO:0005782">
    <property type="term" value="C:peroxisomal matrix"/>
    <property type="evidence" value="ECO:0007669"/>
    <property type="project" value="UniProtKB-SubCell"/>
</dbReference>
<gene>
    <name evidence="12" type="ORF">SteCoe_22342</name>
</gene>
<comment type="subcellular location">
    <subcellularLocation>
        <location evidence="2">Cytoplasm</location>
        <location evidence="2">Cytosol</location>
    </subcellularLocation>
    <subcellularLocation>
        <location evidence="1">Peroxisome matrix</location>
    </subcellularLocation>
</comment>
<dbReference type="PROSITE" id="PS00678">
    <property type="entry name" value="WD_REPEATS_1"/>
    <property type="match status" value="2"/>
</dbReference>
<dbReference type="Proteomes" id="UP000187209">
    <property type="component" value="Unassembled WGS sequence"/>
</dbReference>
<dbReference type="Gene3D" id="2.130.10.10">
    <property type="entry name" value="YVTN repeat-like/Quinoprotein amine dehydrogenase"/>
    <property type="match status" value="1"/>
</dbReference>
<feature type="repeat" description="WD" evidence="11">
    <location>
        <begin position="140"/>
        <end position="182"/>
    </location>
</feature>
<evidence type="ECO:0000256" key="10">
    <source>
        <dbReference type="ARBA" id="ARBA00032565"/>
    </source>
</evidence>
<evidence type="ECO:0000256" key="9">
    <source>
        <dbReference type="ARBA" id="ARBA00024017"/>
    </source>
</evidence>
<proteinExistence type="inferred from homology"/>
<dbReference type="InterPro" id="IPR044536">
    <property type="entry name" value="PEX7"/>
</dbReference>
<dbReference type="SUPFAM" id="SSF50978">
    <property type="entry name" value="WD40 repeat-like"/>
    <property type="match status" value="1"/>
</dbReference>
<name>A0A1R2BMJ4_9CILI</name>
<dbReference type="PROSITE" id="PS50294">
    <property type="entry name" value="WD_REPEATS_REGION"/>
    <property type="match status" value="3"/>
</dbReference>
<comment type="caution">
    <text evidence="12">The sequence shown here is derived from an EMBL/GenBank/DDBJ whole genome shotgun (WGS) entry which is preliminary data.</text>
</comment>
<evidence type="ECO:0000313" key="12">
    <source>
        <dbReference type="EMBL" id="OMJ77948.1"/>
    </source>
</evidence>
<dbReference type="PANTHER" id="PTHR46027:SF1">
    <property type="entry name" value="PEROXISOMAL TARGETING SIGNAL 2 RECEPTOR"/>
    <property type="match status" value="1"/>
</dbReference>
<evidence type="ECO:0000256" key="3">
    <source>
        <dbReference type="ARBA" id="ARBA00022448"/>
    </source>
</evidence>
<reference evidence="12 13" key="1">
    <citation type="submission" date="2016-11" db="EMBL/GenBank/DDBJ databases">
        <title>The macronuclear genome of Stentor coeruleus: a giant cell with tiny introns.</title>
        <authorList>
            <person name="Slabodnick M."/>
            <person name="Ruby J.G."/>
            <person name="Reiff S.B."/>
            <person name="Swart E.C."/>
            <person name="Gosai S."/>
            <person name="Prabakaran S."/>
            <person name="Witkowska E."/>
            <person name="Larue G.E."/>
            <person name="Fisher S."/>
            <person name="Freeman R.M."/>
            <person name="Gunawardena J."/>
            <person name="Chu W."/>
            <person name="Stover N.A."/>
            <person name="Gregory B.D."/>
            <person name="Nowacki M."/>
            <person name="Derisi J."/>
            <person name="Roy S.W."/>
            <person name="Marshall W.F."/>
            <person name="Sood P."/>
        </authorList>
    </citation>
    <scope>NUCLEOTIDE SEQUENCE [LARGE SCALE GENOMIC DNA]</scope>
    <source>
        <strain evidence="12">WM001</strain>
    </source>
</reference>
<dbReference type="GO" id="GO:0005829">
    <property type="term" value="C:cytosol"/>
    <property type="evidence" value="ECO:0007669"/>
    <property type="project" value="UniProtKB-SubCell"/>
</dbReference>
<evidence type="ECO:0000256" key="7">
    <source>
        <dbReference type="ARBA" id="ARBA00022927"/>
    </source>
</evidence>
<feature type="repeat" description="WD" evidence="11">
    <location>
        <begin position="97"/>
        <end position="139"/>
    </location>
</feature>
<dbReference type="SMART" id="SM00320">
    <property type="entry name" value="WD40"/>
    <property type="match status" value="6"/>
</dbReference>